<protein>
    <submittedName>
        <fullName evidence="1">Uncharacterized protein</fullName>
    </submittedName>
</protein>
<dbReference type="Proteomes" id="UP000824533">
    <property type="component" value="Linkage Group LG29"/>
</dbReference>
<organism evidence="1 2">
    <name type="scientific">Dendrolimus kikuchii</name>
    <dbReference type="NCBI Taxonomy" id="765133"/>
    <lineage>
        <taxon>Eukaryota</taxon>
        <taxon>Metazoa</taxon>
        <taxon>Ecdysozoa</taxon>
        <taxon>Arthropoda</taxon>
        <taxon>Hexapoda</taxon>
        <taxon>Insecta</taxon>
        <taxon>Pterygota</taxon>
        <taxon>Neoptera</taxon>
        <taxon>Endopterygota</taxon>
        <taxon>Lepidoptera</taxon>
        <taxon>Glossata</taxon>
        <taxon>Ditrysia</taxon>
        <taxon>Bombycoidea</taxon>
        <taxon>Lasiocampidae</taxon>
        <taxon>Dendrolimus</taxon>
    </lineage>
</organism>
<evidence type="ECO:0000313" key="2">
    <source>
        <dbReference type="Proteomes" id="UP000824533"/>
    </source>
</evidence>
<accession>A0ACC1CET5</accession>
<evidence type="ECO:0000313" key="1">
    <source>
        <dbReference type="EMBL" id="KAJ0170086.1"/>
    </source>
</evidence>
<reference evidence="1 2" key="1">
    <citation type="journal article" date="2021" name="Front. Genet.">
        <title>Chromosome-Level Genome Assembly Reveals Significant Gene Expansion in the Toll and IMD Signaling Pathways of Dendrolimus kikuchii.</title>
        <authorList>
            <person name="Zhou J."/>
            <person name="Wu P."/>
            <person name="Xiong Z."/>
            <person name="Liu N."/>
            <person name="Zhao N."/>
            <person name="Ji M."/>
            <person name="Qiu Y."/>
            <person name="Yang B."/>
        </authorList>
    </citation>
    <scope>NUCLEOTIDE SEQUENCE [LARGE SCALE GENOMIC DNA]</scope>
    <source>
        <strain evidence="1">Ann1</strain>
    </source>
</reference>
<sequence>MARVCCVCGSADVYNNKDIIFFDFPISAYLRRKWKDAIQLTGRITHDSLVCSEHFEKSQYKTVRGKPRLIGRVVPSLYLNNKNNVTSEKKTNSGENSIDNVIENSSAEKTEENISNLDTEINIDLVPSLTCKEKRIDVPEENTSRSSPKDDVGTETLTNNIPEETLSGVSENLYFVYSTPIPSQPDPKEDIEDILTNYHIQNKGQLVMESDRVEDRQPEIQTVTEKEPVFIEISVGKIPNDVPESQDCLMVLESVQVDVDPSSFLLPEQEYDIAGDDDDDDDDDDVQITENKKADPISLLTSSDESDVILEEPNIDTVEVSDETDEDDVPLVRLVPKSDKSDKNSEIAKIMWGLYEYYCIQCKFYSTSKSDYVQHVKEHEKVLQMCQICGYTTASKHQFDRHRRKHKDERRFKCHLCDYKARHNMSLMYHLKTHDTQNGGKRHKPGYSCHCGFRTNDKTTMLKHVRACKVDERPKKYSCKSCSYSSNRRGDLKRHVLRKHKTISDDDDDDYLP</sequence>
<comment type="caution">
    <text evidence="1">The sequence shown here is derived from an EMBL/GenBank/DDBJ whole genome shotgun (WGS) entry which is preliminary data.</text>
</comment>
<proteinExistence type="predicted"/>
<gene>
    <name evidence="1" type="ORF">K1T71_014692</name>
</gene>
<keyword evidence="2" id="KW-1185">Reference proteome</keyword>
<dbReference type="EMBL" id="CM034415">
    <property type="protein sequence ID" value="KAJ0170086.1"/>
    <property type="molecule type" value="Genomic_DNA"/>
</dbReference>
<name>A0ACC1CET5_9NEOP</name>